<evidence type="ECO:0000313" key="8">
    <source>
        <dbReference type="Proteomes" id="UP000182011"/>
    </source>
</evidence>
<dbReference type="GO" id="GO:0030288">
    <property type="term" value="C:outer membrane-bounded periplasmic space"/>
    <property type="evidence" value="ECO:0007669"/>
    <property type="project" value="TreeGrafter"/>
</dbReference>
<dbReference type="NCBIfam" id="TIGR04409">
    <property type="entry name" value="LptC_YrbK"/>
    <property type="match status" value="1"/>
</dbReference>
<evidence type="ECO:0000256" key="1">
    <source>
        <dbReference type="ARBA" id="ARBA00022475"/>
    </source>
</evidence>
<accession>A0A0P1LHG4</accession>
<dbReference type="OrthoDB" id="9812080at2"/>
<accession>A0A0N7MP48</accession>
<name>A0A0P1LHG4_9BACT</name>
<accession>A0A0P1M016</accession>
<dbReference type="InterPro" id="IPR052363">
    <property type="entry name" value="LPS_export_LptC"/>
</dbReference>
<dbReference type="STRING" id="1633631.GCA_001442925_00861"/>
<dbReference type="InterPro" id="IPR010664">
    <property type="entry name" value="LipoPS_assembly_LptC-rel"/>
</dbReference>
<proteinExistence type="predicted"/>
<gene>
    <name evidence="7" type="ORF">JGI4_00862</name>
    <name evidence="6" type="ORF">JGI8_00297</name>
</gene>
<dbReference type="EMBL" id="FAOP01000004">
    <property type="protein sequence ID" value="CUU03833.1"/>
    <property type="molecule type" value="Genomic_DNA"/>
</dbReference>
<dbReference type="PANTHER" id="PTHR37481:SF1">
    <property type="entry name" value="LIPOPOLYSACCHARIDE EXPORT SYSTEM PROTEIN LPTC"/>
    <property type="match status" value="1"/>
</dbReference>
<dbReference type="GO" id="GO:0017089">
    <property type="term" value="F:glycolipid transfer activity"/>
    <property type="evidence" value="ECO:0007669"/>
    <property type="project" value="TreeGrafter"/>
</dbReference>
<dbReference type="Proteomes" id="UP000182011">
    <property type="component" value="Unassembled WGS sequence"/>
</dbReference>
<evidence type="ECO:0000256" key="3">
    <source>
        <dbReference type="ARBA" id="ARBA00022692"/>
    </source>
</evidence>
<accession>A0A0N7MT25</accession>
<evidence type="ECO:0000313" key="9">
    <source>
        <dbReference type="Proteomes" id="UP000182200"/>
    </source>
</evidence>
<dbReference type="EMBL" id="CZVI01000002">
    <property type="protein sequence ID" value="CUS79254.1"/>
    <property type="molecule type" value="Genomic_DNA"/>
</dbReference>
<evidence type="ECO:0000256" key="2">
    <source>
        <dbReference type="ARBA" id="ARBA00022519"/>
    </source>
</evidence>
<accession>A0A0P1P6X6</accession>
<evidence type="ECO:0000256" key="5">
    <source>
        <dbReference type="ARBA" id="ARBA00023136"/>
    </source>
</evidence>
<accession>A0A0N7MS17</accession>
<reference evidence="7" key="1">
    <citation type="submission" date="2015-11" db="EMBL/GenBank/DDBJ databases">
        <authorList>
            <person name="Zhang Y."/>
            <person name="Guo Z."/>
        </authorList>
    </citation>
    <scope>NUCLEOTIDE SEQUENCE [LARGE SCALE GENOMIC DNA]</scope>
    <source>
        <strain evidence="7">JGI-4</strain>
    </source>
</reference>
<dbReference type="RefSeq" id="WP_047133661.1">
    <property type="nucleotide sequence ID" value="NZ_CZVI01000002.1"/>
</dbReference>
<dbReference type="Gene3D" id="2.60.450.10">
    <property type="entry name" value="Lipopolysaccharide (LPS) transport protein A like domain"/>
    <property type="match status" value="1"/>
</dbReference>
<keyword evidence="2" id="KW-0997">Cell inner membrane</keyword>
<dbReference type="GO" id="GO:0005886">
    <property type="term" value="C:plasma membrane"/>
    <property type="evidence" value="ECO:0007669"/>
    <property type="project" value="InterPro"/>
</dbReference>
<accession>A0A0S4MYH2</accession>
<keyword evidence="1" id="KW-1003">Cell membrane</keyword>
<dbReference type="Pfam" id="PF06835">
    <property type="entry name" value="LptC"/>
    <property type="match status" value="1"/>
</dbReference>
<dbReference type="InterPro" id="IPR026265">
    <property type="entry name" value="LptC"/>
</dbReference>
<dbReference type="GO" id="GO:0015221">
    <property type="term" value="F:lipopolysaccharide transmembrane transporter activity"/>
    <property type="evidence" value="ECO:0007669"/>
    <property type="project" value="InterPro"/>
</dbReference>
<accession>A0A0P1MKH7</accession>
<accession>A0A0P1MRS5</accession>
<protein>
    <submittedName>
        <fullName evidence="7">LPS export ABC transporter protein LptC</fullName>
    </submittedName>
</protein>
<evidence type="ECO:0000313" key="6">
    <source>
        <dbReference type="EMBL" id="CUS79254.1"/>
    </source>
</evidence>
<keyword evidence="4" id="KW-1133">Transmembrane helix</keyword>
<keyword evidence="9" id="KW-1185">Reference proteome</keyword>
<sequence length="179" mass="20294">MTIKILIFLASVLLFSSCEEKVKPSIIQLPREQIPAQESWNATITFSDSGRIRAILKANHIMVFQEQEVTILNQGFRVDFYNEAGEHTSFLIADSGRVIEKNKNLEAYGNIIAVSNEGTKVETSRLFWDNERGKVRSDAFVKVTSPNEILQGYGFEADQDLKNYVVYRVSGQAKVEEKK</sequence>
<reference evidence="8 9" key="2">
    <citation type="submission" date="2015-11" db="EMBL/GenBank/DDBJ databases">
        <authorList>
            <person name="Varghese N."/>
        </authorList>
    </citation>
    <scope>NUCLEOTIDE SEQUENCE [LARGE SCALE GENOMIC DNA]</scope>
    <source>
        <strain evidence="6 9">JGI-8</strain>
    </source>
</reference>
<dbReference type="Proteomes" id="UP000182200">
    <property type="component" value="Unassembled WGS sequence"/>
</dbReference>
<dbReference type="AlphaFoldDB" id="A0A0P1LHG4"/>
<keyword evidence="5" id="KW-0472">Membrane</keyword>
<accession>A0A0N7MRB9</accession>
<dbReference type="PANTHER" id="PTHR37481">
    <property type="entry name" value="LIPOPOLYSACCHARIDE EXPORT SYSTEM PROTEIN LPTC"/>
    <property type="match status" value="1"/>
</dbReference>
<keyword evidence="3" id="KW-0812">Transmembrane</keyword>
<dbReference type="PROSITE" id="PS51257">
    <property type="entry name" value="PROKAR_LIPOPROTEIN"/>
    <property type="match status" value="1"/>
</dbReference>
<evidence type="ECO:0000313" key="7">
    <source>
        <dbReference type="EMBL" id="CUU03833.1"/>
    </source>
</evidence>
<organism evidence="7 8">
    <name type="scientific">Candidatus Kryptonium thompsonii</name>
    <dbReference type="NCBI Taxonomy" id="1633631"/>
    <lineage>
        <taxon>Bacteria</taxon>
        <taxon>Pseudomonadati</taxon>
        <taxon>Candidatus Kryptoniota</taxon>
        <taxon>Candidatus Kryptonium</taxon>
    </lineage>
</organism>
<accession>A0A0P1LD78</accession>
<evidence type="ECO:0000256" key="4">
    <source>
        <dbReference type="ARBA" id="ARBA00022989"/>
    </source>
</evidence>
<accession>A0A0P1M9X8</accession>